<dbReference type="GO" id="GO:0044423">
    <property type="term" value="C:virion component"/>
    <property type="evidence" value="ECO:0007669"/>
    <property type="project" value="UniProtKB-KW"/>
</dbReference>
<reference evidence="8" key="1">
    <citation type="journal article" date="2015" name="Nature">
        <title>Complex archaea that bridge the gap between prokaryotes and eukaryotes.</title>
        <authorList>
            <person name="Spang A."/>
            <person name="Saw J.H."/>
            <person name="Jorgensen S.L."/>
            <person name="Zaremba-Niedzwiedzka K."/>
            <person name="Martijn J."/>
            <person name="Lind A.E."/>
            <person name="van Eijk R."/>
            <person name="Schleper C."/>
            <person name="Guy L."/>
            <person name="Ettema T.J."/>
        </authorList>
    </citation>
    <scope>NUCLEOTIDE SEQUENCE</scope>
</reference>
<feature type="compositionally biased region" description="Low complexity" evidence="7">
    <location>
        <begin position="510"/>
        <end position="528"/>
    </location>
</feature>
<dbReference type="EMBL" id="LAZR01003806">
    <property type="protein sequence ID" value="KKN14545.1"/>
    <property type="molecule type" value="Genomic_DNA"/>
</dbReference>
<name>A0A0F9N4P1_9ZZZZ</name>
<feature type="region of interest" description="Disordered" evidence="7">
    <location>
        <begin position="510"/>
        <end position="550"/>
    </location>
</feature>
<evidence type="ECO:0000256" key="1">
    <source>
        <dbReference type="ARBA" id="ARBA00004328"/>
    </source>
</evidence>
<dbReference type="InterPro" id="IPR020991">
    <property type="entry name" value="Connector_podovirus"/>
</dbReference>
<evidence type="ECO:0000256" key="2">
    <source>
        <dbReference type="ARBA" id="ARBA00022595"/>
    </source>
</evidence>
<dbReference type="GO" id="GO:0046718">
    <property type="term" value="P:symbiont entry into host cell"/>
    <property type="evidence" value="ECO:0007669"/>
    <property type="project" value="UniProtKB-KW"/>
</dbReference>
<evidence type="ECO:0000256" key="6">
    <source>
        <dbReference type="ARBA" id="ARBA00023296"/>
    </source>
</evidence>
<protein>
    <recommendedName>
        <fullName evidence="9">Bacteriophage head to tail connecting protein</fullName>
    </recommendedName>
</protein>
<accession>A0A0F9N4P1</accession>
<evidence type="ECO:0000256" key="3">
    <source>
        <dbReference type="ARBA" id="ARBA00022612"/>
    </source>
</evidence>
<evidence type="ECO:0000313" key="8">
    <source>
        <dbReference type="EMBL" id="KKN14545.1"/>
    </source>
</evidence>
<keyword evidence="2" id="KW-1162">Viral penetration into host cytoplasm</keyword>
<gene>
    <name evidence="8" type="ORF">LCGC14_0995120</name>
</gene>
<evidence type="ECO:0000256" key="4">
    <source>
        <dbReference type="ARBA" id="ARBA00022844"/>
    </source>
</evidence>
<keyword evidence="4" id="KW-0946">Virion</keyword>
<feature type="compositionally biased region" description="Polar residues" evidence="7">
    <location>
        <begin position="541"/>
        <end position="550"/>
    </location>
</feature>
<evidence type="ECO:0000256" key="5">
    <source>
        <dbReference type="ARBA" id="ARBA00023219"/>
    </source>
</evidence>
<dbReference type="AlphaFoldDB" id="A0A0F9N4P1"/>
<keyword evidence="6" id="KW-1160">Virus entry into host cell</keyword>
<evidence type="ECO:0000256" key="7">
    <source>
        <dbReference type="SAM" id="MobiDB-lite"/>
    </source>
</evidence>
<keyword evidence="3" id="KW-1188">Viral release from host cell</keyword>
<sequence>MAKVTLKKNKVQLLRSRFEKADNERQNWLHIWEKAYKFALPQLSMGGAPDFSINTPGEDLNIHIYDTTLARATNVFSSKIFNGLTPIGQKWVNLEVGDELKRKGGDLKDITVELQAVNDTIFQFINASNFYEEMGSAYENFAIGTMALLVNFNPNNRGRPFIFESVNPQILALEISARNRPENVWRSFDKIKVADIQFKWPTIKLTSKLKQLLRNDPLATTKVIEGTVYQNDKNNFLHVIFGDEENDVLLAEENESTPWIITRFSTRPNEAFGRGRVLTALHAAITLNTMVLFVLQQAQIQLAPPFISTFDSMINPHTFRFGPNKIIPVKSLEALKKLDVAGDLQAARFNMQMLQQQIESIMLTNPMGAINAPAKTATEISGRINETVEELAPTVGRFTAEFYHALFERLLFLSNSEGLISFKTTKGLTIRKNEIQLQYSAPLIRGQDFKDLQAYTQFTRAMQEFFGPQLAPATVNETFIPEYIANLLHFPARLVKSPAELIKVIEAAQQQQQQAQQQQNPSPQQQASGSLLNAFSDAQDIGSTQTPTGV</sequence>
<evidence type="ECO:0008006" key="9">
    <source>
        <dbReference type="Google" id="ProtNLM"/>
    </source>
</evidence>
<comment type="caution">
    <text evidence="8">The sequence shown here is derived from an EMBL/GenBank/DDBJ whole genome shotgun (WGS) entry which is preliminary data.</text>
</comment>
<dbReference type="Pfam" id="PF12236">
    <property type="entry name" value="Head-tail_con"/>
    <property type="match status" value="1"/>
</dbReference>
<keyword evidence="5" id="KW-0231">Viral genome packaging</keyword>
<comment type="subcellular location">
    <subcellularLocation>
        <location evidence="1">Virion</location>
    </subcellularLocation>
</comment>
<proteinExistence type="predicted"/>
<organism evidence="8">
    <name type="scientific">marine sediment metagenome</name>
    <dbReference type="NCBI Taxonomy" id="412755"/>
    <lineage>
        <taxon>unclassified sequences</taxon>
        <taxon>metagenomes</taxon>
        <taxon>ecological metagenomes</taxon>
    </lineage>
</organism>